<sequence>MGDAAGGRELRPLRAFPLVVGQSVSPGRGHLSFFLLVSMSEIMFRFEKVKGFIPWGFPLKLIITALVTLLSAHALGLISEYATYRYAFKFGVRVPFEGVPYLSAMVSIGSIFLLFGAAVVFSVTYLVLRFFLLPIIWSERLKKSLRLWFGDDAFINREIVQWDPRKLSLKKRWFIVLLASLVVAALMLFLFSISEKEIIWKDVTGEKWAKVLTIPYFIIVFSAILIPASTWISAALLVVAYFIGAIALMMQPFEYASLLRNVGYGGDLPIVLETKDLALQKRLESSKEIFLILKTNDTFIVRDLENMVLEVPRSEVTYWRYQKRDGNRLPWFLL</sequence>
<proteinExistence type="predicted"/>
<feature type="transmembrane region" description="Helical" evidence="1">
    <location>
        <begin position="99"/>
        <end position="132"/>
    </location>
</feature>
<accession>A0A7X2IUX9</accession>
<dbReference type="EMBL" id="WKJJ01000035">
    <property type="protein sequence ID" value="MRV76571.1"/>
    <property type="molecule type" value="Genomic_DNA"/>
</dbReference>
<feature type="transmembrane region" description="Helical" evidence="1">
    <location>
        <begin position="173"/>
        <end position="194"/>
    </location>
</feature>
<dbReference type="RefSeq" id="WP_154382196.1">
    <property type="nucleotide sequence ID" value="NZ_WKJJ01000035.1"/>
</dbReference>
<keyword evidence="1" id="KW-0812">Transmembrane</keyword>
<feature type="transmembrane region" description="Helical" evidence="1">
    <location>
        <begin position="214"/>
        <end position="243"/>
    </location>
</feature>
<gene>
    <name evidence="2" type="ORF">GJ700_33150</name>
</gene>
<reference evidence="2 3" key="1">
    <citation type="submission" date="2019-11" db="EMBL/GenBank/DDBJ databases">
        <title>Novel species isolated from a subtropical stream in China.</title>
        <authorList>
            <person name="Lu H."/>
        </authorList>
    </citation>
    <scope>NUCLEOTIDE SEQUENCE [LARGE SCALE GENOMIC DNA]</scope>
    <source>
        <strain evidence="2 3">FT92W</strain>
    </source>
</reference>
<protein>
    <submittedName>
        <fullName evidence="2">Uncharacterized protein</fullName>
    </submittedName>
</protein>
<keyword evidence="3" id="KW-1185">Reference proteome</keyword>
<organism evidence="2 3">
    <name type="scientific">Pseudoduganella rivuli</name>
    <dbReference type="NCBI Taxonomy" id="2666085"/>
    <lineage>
        <taxon>Bacteria</taxon>
        <taxon>Pseudomonadati</taxon>
        <taxon>Pseudomonadota</taxon>
        <taxon>Betaproteobacteria</taxon>
        <taxon>Burkholderiales</taxon>
        <taxon>Oxalobacteraceae</taxon>
        <taxon>Telluria group</taxon>
        <taxon>Pseudoduganella</taxon>
    </lineage>
</organism>
<keyword evidence="1" id="KW-0472">Membrane</keyword>
<keyword evidence="1" id="KW-1133">Transmembrane helix</keyword>
<comment type="caution">
    <text evidence="2">The sequence shown here is derived from an EMBL/GenBank/DDBJ whole genome shotgun (WGS) entry which is preliminary data.</text>
</comment>
<dbReference type="AlphaFoldDB" id="A0A7X2IUX9"/>
<feature type="transmembrane region" description="Helical" evidence="1">
    <location>
        <begin position="58"/>
        <end position="79"/>
    </location>
</feature>
<dbReference type="Proteomes" id="UP000446768">
    <property type="component" value="Unassembled WGS sequence"/>
</dbReference>
<evidence type="ECO:0000313" key="3">
    <source>
        <dbReference type="Proteomes" id="UP000446768"/>
    </source>
</evidence>
<name>A0A7X2IUX9_9BURK</name>
<evidence type="ECO:0000313" key="2">
    <source>
        <dbReference type="EMBL" id="MRV76571.1"/>
    </source>
</evidence>
<evidence type="ECO:0000256" key="1">
    <source>
        <dbReference type="SAM" id="Phobius"/>
    </source>
</evidence>